<sequence length="157" mass="18483">WFKDAFNFLNVDLGLPFTTFVSRWCEFEGLNEWKTSTTALSSVKRPEEISKWIRYGRYTKIKISIAPSQINDFAERMRAWWVYLQPGWRKLGEDNRPLPVERFGDDWTTLNIHGTNGWLSLLAGLKWWGESLARHNEQNGDWLELIEDMAKMLDGLI</sequence>
<accession>A0AA38U448</accession>
<dbReference type="Proteomes" id="UP001163846">
    <property type="component" value="Unassembled WGS sequence"/>
</dbReference>
<feature type="non-terminal residue" evidence="1">
    <location>
        <position position="157"/>
    </location>
</feature>
<gene>
    <name evidence="1" type="ORF">F5878DRAFT_497722</name>
</gene>
<name>A0AA38U448_9AGAR</name>
<comment type="caution">
    <text evidence="1">The sequence shown here is derived from an EMBL/GenBank/DDBJ whole genome shotgun (WGS) entry which is preliminary data.</text>
</comment>
<protein>
    <submittedName>
        <fullName evidence="1">Uncharacterized protein</fullName>
    </submittedName>
</protein>
<dbReference type="EMBL" id="MU807180">
    <property type="protein sequence ID" value="KAJ3831886.1"/>
    <property type="molecule type" value="Genomic_DNA"/>
</dbReference>
<evidence type="ECO:0000313" key="2">
    <source>
        <dbReference type="Proteomes" id="UP001163846"/>
    </source>
</evidence>
<proteinExistence type="predicted"/>
<dbReference type="AlphaFoldDB" id="A0AA38U448"/>
<keyword evidence="2" id="KW-1185">Reference proteome</keyword>
<feature type="non-terminal residue" evidence="1">
    <location>
        <position position="1"/>
    </location>
</feature>
<organism evidence="1 2">
    <name type="scientific">Lentinula raphanica</name>
    <dbReference type="NCBI Taxonomy" id="153919"/>
    <lineage>
        <taxon>Eukaryota</taxon>
        <taxon>Fungi</taxon>
        <taxon>Dikarya</taxon>
        <taxon>Basidiomycota</taxon>
        <taxon>Agaricomycotina</taxon>
        <taxon>Agaricomycetes</taxon>
        <taxon>Agaricomycetidae</taxon>
        <taxon>Agaricales</taxon>
        <taxon>Marasmiineae</taxon>
        <taxon>Omphalotaceae</taxon>
        <taxon>Lentinula</taxon>
    </lineage>
</organism>
<evidence type="ECO:0000313" key="1">
    <source>
        <dbReference type="EMBL" id="KAJ3831886.1"/>
    </source>
</evidence>
<reference evidence="1" key="1">
    <citation type="submission" date="2022-08" db="EMBL/GenBank/DDBJ databases">
        <authorList>
            <consortium name="DOE Joint Genome Institute"/>
            <person name="Min B."/>
            <person name="Riley R."/>
            <person name="Sierra-Patev S."/>
            <person name="Naranjo-Ortiz M."/>
            <person name="Looney B."/>
            <person name="Konkel Z."/>
            <person name="Slot J.C."/>
            <person name="Sakamoto Y."/>
            <person name="Steenwyk J.L."/>
            <person name="Rokas A."/>
            <person name="Carro J."/>
            <person name="Camarero S."/>
            <person name="Ferreira P."/>
            <person name="Molpeceres G."/>
            <person name="Ruiz-Duenas F.J."/>
            <person name="Serrano A."/>
            <person name="Henrissat B."/>
            <person name="Drula E."/>
            <person name="Hughes K.W."/>
            <person name="Mata J.L."/>
            <person name="Ishikawa N.K."/>
            <person name="Vargas-Isla R."/>
            <person name="Ushijima S."/>
            <person name="Smith C.A."/>
            <person name="Ahrendt S."/>
            <person name="Andreopoulos W."/>
            <person name="He G."/>
            <person name="Labutti K."/>
            <person name="Lipzen A."/>
            <person name="Ng V."/>
            <person name="Sandor L."/>
            <person name="Barry K."/>
            <person name="Martinez A.T."/>
            <person name="Xiao Y."/>
            <person name="Gibbons J.G."/>
            <person name="Terashima K."/>
            <person name="Hibbett D.S."/>
            <person name="Grigoriev I.V."/>
        </authorList>
    </citation>
    <scope>NUCLEOTIDE SEQUENCE</scope>
    <source>
        <strain evidence="1">TFB9207</strain>
    </source>
</reference>